<reference evidence="5 6" key="1">
    <citation type="submission" date="2024-01" db="EMBL/GenBank/DDBJ databases">
        <title>Genomic insights into the taxonomy and metabolism of the cyanobacterium Pannus brasiliensis CCIBt3594.</title>
        <authorList>
            <person name="Machado M."/>
            <person name="Botero N.B."/>
            <person name="Andreote A.P.D."/>
            <person name="Feitosa A.M.T."/>
            <person name="Popin R."/>
            <person name="Sivonen K."/>
            <person name="Fiore M.F."/>
        </authorList>
    </citation>
    <scope>NUCLEOTIDE SEQUENCE [LARGE SCALE GENOMIC DNA]</scope>
    <source>
        <strain evidence="5 6">CCIBt3594</strain>
    </source>
</reference>
<dbReference type="GO" id="GO:0005576">
    <property type="term" value="C:extracellular region"/>
    <property type="evidence" value="ECO:0007669"/>
    <property type="project" value="UniProtKB-SubCell"/>
</dbReference>
<accession>A0AAW9QWP9</accession>
<evidence type="ECO:0000256" key="2">
    <source>
        <dbReference type="ARBA" id="ARBA00022525"/>
    </source>
</evidence>
<dbReference type="PANTHER" id="PTHR23303">
    <property type="entry name" value="CARBOXYPEPTIDASE REGULATORY REGION-CONTAINING"/>
    <property type="match status" value="1"/>
</dbReference>
<keyword evidence="2" id="KW-0964">Secreted</keyword>
<organism evidence="5 6">
    <name type="scientific">Pannus brasiliensis CCIBt3594</name>
    <dbReference type="NCBI Taxonomy" id="1427578"/>
    <lineage>
        <taxon>Bacteria</taxon>
        <taxon>Bacillati</taxon>
        <taxon>Cyanobacteriota</taxon>
        <taxon>Cyanophyceae</taxon>
        <taxon>Oscillatoriophycideae</taxon>
        <taxon>Chroococcales</taxon>
        <taxon>Microcystaceae</taxon>
        <taxon>Pannus</taxon>
    </lineage>
</organism>
<keyword evidence="6" id="KW-1185">Reference proteome</keyword>
<proteinExistence type="predicted"/>
<dbReference type="RefSeq" id="WP_332867302.1">
    <property type="nucleotide sequence ID" value="NZ_JBAFSM010000062.1"/>
</dbReference>
<evidence type="ECO:0000256" key="1">
    <source>
        <dbReference type="ARBA" id="ARBA00004613"/>
    </source>
</evidence>
<feature type="domain" description="SD-repeat containing protein B" evidence="4">
    <location>
        <begin position="116"/>
        <end position="227"/>
    </location>
</feature>
<comment type="subcellular location">
    <subcellularLocation>
        <location evidence="1">Secreted</location>
    </subcellularLocation>
</comment>
<keyword evidence="3" id="KW-0732">Signal</keyword>
<feature type="domain" description="SD-repeat containing protein B" evidence="4">
    <location>
        <begin position="231"/>
        <end position="361"/>
    </location>
</feature>
<evidence type="ECO:0000259" key="4">
    <source>
        <dbReference type="Pfam" id="PF17210"/>
    </source>
</evidence>
<dbReference type="AlphaFoldDB" id="A0AAW9QWP9"/>
<dbReference type="InterPro" id="IPR033764">
    <property type="entry name" value="Sdr_B"/>
</dbReference>
<name>A0AAW9QWP9_9CHRO</name>
<protein>
    <submittedName>
        <fullName evidence="5">SdrD B-like domain-containing protein</fullName>
    </submittedName>
</protein>
<evidence type="ECO:0000313" key="6">
    <source>
        <dbReference type="Proteomes" id="UP001328733"/>
    </source>
</evidence>
<comment type="caution">
    <text evidence="5">The sequence shown here is derived from an EMBL/GenBank/DDBJ whole genome shotgun (WGS) entry which is preliminary data.</text>
</comment>
<dbReference type="Proteomes" id="UP001328733">
    <property type="component" value="Unassembled WGS sequence"/>
</dbReference>
<dbReference type="PANTHER" id="PTHR23303:SF15">
    <property type="entry name" value="COLOSSIN-A"/>
    <property type="match status" value="1"/>
</dbReference>
<sequence length="734" mass="76022">ATLGDRVWLDTNGNGIQDSGESGIAGVSVQLLGSDGTSLISTTTTGADGSYLFSNLTPGTYYVRFIQPDGYAGFSPANVTDDLQDSDANVAGLTGPIALTSGQSNTSVDAGLYQYATLGDRVWLDTNGNGIQDAGESGIAGVSVQLLGSDGTSLISTTTTGADGSYLFSNLTPGTYYVRFIQPDGYAGFSPANVTDDLQDSDANATGLTGPIALTSGQFDTSVDAGLYQYATIGDRVWLDGNENGIQDTGEPGVGGMIVRLLDGNGNPVLDSNGNPIETVTRYDDPLTQDADETGLYEFTVRPGTYSVQFDLSSVVGVSGFTAIDAGSDDGLDSDVDANTGRVASFTVTGGQSNLSIDAGLLPEQQVLSGEIGDRVWSDANANGIQDAGEEGIEGVSVELLDSNSGTFLAGTTTGIDGFYLFSGLSAGTYRVRFILPEGGYSGFSPADATDDLQDSDANALGMTGAIELGAGESNWNVDAGVIARVSIGNFVWQDTNKNGLQDSGEPGVAGATVNLLDASGNPVLDASGSPISTVSDAFGYYSFEVAPGTYSIGFVAPGNYTFAGKDAGTNDSIDSDADPFTGRTAPVSVASANDFSLDAGLILRPDGRGEGLTPGFWKNNGIRQNHYPVPYTPDSNYETVFGVDVNDALVRSLGNKDNTLTFLEALNADGNTVSQALLRHSTAGILNAAHPSIDYFYSVNEVIGYTRQAFAGTLNANTVKDWFAYRNEAGAVF</sequence>
<gene>
    <name evidence="5" type="ORF">V0288_22040</name>
</gene>
<dbReference type="EMBL" id="JBAFSM010000062">
    <property type="protein sequence ID" value="MEG3439825.1"/>
    <property type="molecule type" value="Genomic_DNA"/>
</dbReference>
<evidence type="ECO:0000313" key="5">
    <source>
        <dbReference type="EMBL" id="MEG3439825.1"/>
    </source>
</evidence>
<feature type="non-terminal residue" evidence="5">
    <location>
        <position position="1"/>
    </location>
</feature>
<dbReference type="SUPFAM" id="SSF117074">
    <property type="entry name" value="Hypothetical protein PA1324"/>
    <property type="match status" value="5"/>
</dbReference>
<dbReference type="Gene3D" id="2.60.40.10">
    <property type="entry name" value="Immunoglobulins"/>
    <property type="match status" value="5"/>
</dbReference>
<dbReference type="InterPro" id="IPR051417">
    <property type="entry name" value="SDr/BOS_complex"/>
</dbReference>
<evidence type="ECO:0000256" key="3">
    <source>
        <dbReference type="ARBA" id="ARBA00022729"/>
    </source>
</evidence>
<dbReference type="Pfam" id="PF17210">
    <property type="entry name" value="SdrD_B"/>
    <property type="match status" value="5"/>
</dbReference>
<feature type="domain" description="SD-repeat containing protein B" evidence="4">
    <location>
        <begin position="371"/>
        <end position="482"/>
    </location>
</feature>
<dbReference type="InterPro" id="IPR013783">
    <property type="entry name" value="Ig-like_fold"/>
</dbReference>
<feature type="domain" description="SD-repeat containing protein B" evidence="4">
    <location>
        <begin position="1"/>
        <end position="112"/>
    </location>
</feature>
<feature type="domain" description="SD-repeat containing protein B" evidence="4">
    <location>
        <begin position="487"/>
        <end position="602"/>
    </location>
</feature>